<dbReference type="AlphaFoldDB" id="A0A7I7QL94"/>
<keyword evidence="3" id="KW-0805">Transcription regulation</keyword>
<keyword evidence="4" id="KW-0731">Sigma factor</keyword>
<dbReference type="InterPro" id="IPR036388">
    <property type="entry name" value="WH-like_DNA-bd_sf"/>
</dbReference>
<dbReference type="SUPFAM" id="SSF88946">
    <property type="entry name" value="Sigma2 domain of RNA polymerase sigma factors"/>
    <property type="match status" value="1"/>
</dbReference>
<dbReference type="PANTHER" id="PTHR30173">
    <property type="entry name" value="SIGMA 19 FACTOR"/>
    <property type="match status" value="1"/>
</dbReference>
<dbReference type="InterPro" id="IPR052704">
    <property type="entry name" value="ECF_Sigma-70_Domain"/>
</dbReference>
<dbReference type="InterPro" id="IPR013325">
    <property type="entry name" value="RNA_pol_sigma_r2"/>
</dbReference>
<dbReference type="NCBIfam" id="TIGR02937">
    <property type="entry name" value="sigma70-ECF"/>
    <property type="match status" value="1"/>
</dbReference>
<dbReference type="RefSeq" id="WP_163795739.1">
    <property type="nucleotide sequence ID" value="NZ_AP022588.1"/>
</dbReference>
<dbReference type="Gene3D" id="1.10.1740.10">
    <property type="match status" value="1"/>
</dbReference>
<dbReference type="NCBIfam" id="NF007214">
    <property type="entry name" value="PRK09636.1"/>
    <property type="match status" value="1"/>
</dbReference>
<dbReference type="GO" id="GO:0003677">
    <property type="term" value="F:DNA binding"/>
    <property type="evidence" value="ECO:0007669"/>
    <property type="project" value="UniProtKB-KW"/>
</dbReference>
<dbReference type="Pfam" id="PF04542">
    <property type="entry name" value="Sigma70_r2"/>
    <property type="match status" value="1"/>
</dbReference>
<evidence type="ECO:0000259" key="8">
    <source>
        <dbReference type="Pfam" id="PF08281"/>
    </source>
</evidence>
<evidence type="ECO:0000256" key="2">
    <source>
        <dbReference type="ARBA" id="ARBA00011344"/>
    </source>
</evidence>
<evidence type="ECO:0000256" key="3">
    <source>
        <dbReference type="ARBA" id="ARBA00023015"/>
    </source>
</evidence>
<dbReference type="InterPro" id="IPR013249">
    <property type="entry name" value="RNA_pol_sigma70_r4_t2"/>
</dbReference>
<reference evidence="9 10" key="1">
    <citation type="journal article" date="2019" name="Emerg. Microbes Infect.">
        <title>Comprehensive subspecies identification of 175 nontuberculous mycobacteria species based on 7547 genomic profiles.</title>
        <authorList>
            <person name="Matsumoto Y."/>
            <person name="Kinjo T."/>
            <person name="Motooka D."/>
            <person name="Nabeya D."/>
            <person name="Jung N."/>
            <person name="Uechi K."/>
            <person name="Horii T."/>
            <person name="Iida T."/>
            <person name="Fujita J."/>
            <person name="Nakamura S."/>
        </authorList>
    </citation>
    <scope>NUCLEOTIDE SEQUENCE [LARGE SCALE GENOMIC DNA]</scope>
    <source>
        <strain evidence="9 10">JCM 17899</strain>
    </source>
</reference>
<accession>A0A7I7QL94</accession>
<dbReference type="InterPro" id="IPR007627">
    <property type="entry name" value="RNA_pol_sigma70_r2"/>
</dbReference>
<evidence type="ECO:0000256" key="6">
    <source>
        <dbReference type="ARBA" id="ARBA00023163"/>
    </source>
</evidence>
<dbReference type="KEGG" id="msei:MSEDJ_08430"/>
<dbReference type="SUPFAM" id="SSF54427">
    <property type="entry name" value="NTF2-like"/>
    <property type="match status" value="1"/>
</dbReference>
<dbReference type="InterPro" id="IPR014284">
    <property type="entry name" value="RNA_pol_sigma-70_dom"/>
</dbReference>
<dbReference type="Gene3D" id="3.10.450.50">
    <property type="match status" value="1"/>
</dbReference>
<dbReference type="InterPro" id="IPR032710">
    <property type="entry name" value="NTF2-like_dom_sf"/>
</dbReference>
<dbReference type="EMBL" id="AP022588">
    <property type="protein sequence ID" value="BBY26747.1"/>
    <property type="molecule type" value="Genomic_DNA"/>
</dbReference>
<keyword evidence="6" id="KW-0804">Transcription</keyword>
<sequence length="294" mass="32681">MVGPESEPHDLRAAAEVYTRVRPRLFGIAYRMLGSVSDAEDILQDVWLRWQSADRSAVRDPVAYLVTTTTRTCINELQSARVRRESYVGPWLPEPIDTSADPALGAERAAGLHMVTLMLLEKLTPPERAAYILREAFDYPYELISRTIDVGEANARQLVSRARKHLAVDRREPVDTAAQQRLLTAFISAARSGQMAALEAVLADDVSSYTDGNGVRNASRVPVHGRTTVARFVRSFAHHFWVDTSVTWLEANGRPSALIDRGGTPIAFLTVEASEHGIDQVLWVMNPDKLARLH</sequence>
<keyword evidence="10" id="KW-1185">Reference proteome</keyword>
<dbReference type="NCBIfam" id="TIGR02957">
    <property type="entry name" value="SigX4"/>
    <property type="match status" value="1"/>
</dbReference>
<dbReference type="GO" id="GO:0006352">
    <property type="term" value="P:DNA-templated transcription initiation"/>
    <property type="evidence" value="ECO:0007669"/>
    <property type="project" value="InterPro"/>
</dbReference>
<evidence type="ECO:0000313" key="9">
    <source>
        <dbReference type="EMBL" id="BBY26747.1"/>
    </source>
</evidence>
<dbReference type="Pfam" id="PF08281">
    <property type="entry name" value="Sigma70_r4_2"/>
    <property type="match status" value="1"/>
</dbReference>
<gene>
    <name evidence="9" type="ORF">MSEDJ_08430</name>
</gene>
<name>A0A7I7QL94_9MYCO</name>
<dbReference type="GO" id="GO:0016987">
    <property type="term" value="F:sigma factor activity"/>
    <property type="evidence" value="ECO:0007669"/>
    <property type="project" value="UniProtKB-KW"/>
</dbReference>
<feature type="domain" description="RNA polymerase sigma factor 70 region 4 type 2" evidence="8">
    <location>
        <begin position="117"/>
        <end position="166"/>
    </location>
</feature>
<feature type="domain" description="RNA polymerase sigma-70 region 2" evidence="7">
    <location>
        <begin position="18"/>
        <end position="81"/>
    </location>
</feature>
<proteinExistence type="inferred from homology"/>
<dbReference type="InterPro" id="IPR013324">
    <property type="entry name" value="RNA_pol_sigma_r3/r4-like"/>
</dbReference>
<dbReference type="SUPFAM" id="SSF88659">
    <property type="entry name" value="Sigma3 and sigma4 domains of RNA polymerase sigma factors"/>
    <property type="match status" value="1"/>
</dbReference>
<comment type="similarity">
    <text evidence="1">Belongs to the sigma-70 factor family. ECF subfamily.</text>
</comment>
<dbReference type="Gene3D" id="1.10.10.10">
    <property type="entry name" value="Winged helix-like DNA-binding domain superfamily/Winged helix DNA-binding domain"/>
    <property type="match status" value="1"/>
</dbReference>
<evidence type="ECO:0000256" key="1">
    <source>
        <dbReference type="ARBA" id="ARBA00010641"/>
    </source>
</evidence>
<dbReference type="InterPro" id="IPR014303">
    <property type="entry name" value="RNA_pol_sigma-70_ECF"/>
</dbReference>
<keyword evidence="5" id="KW-0238">DNA-binding</keyword>
<organism evidence="9 10">
    <name type="scientific">Mycolicibacterium sediminis</name>
    <dbReference type="NCBI Taxonomy" id="1286180"/>
    <lineage>
        <taxon>Bacteria</taxon>
        <taxon>Bacillati</taxon>
        <taxon>Actinomycetota</taxon>
        <taxon>Actinomycetes</taxon>
        <taxon>Mycobacteriales</taxon>
        <taxon>Mycobacteriaceae</taxon>
        <taxon>Mycolicibacterium</taxon>
    </lineage>
</organism>
<evidence type="ECO:0000256" key="4">
    <source>
        <dbReference type="ARBA" id="ARBA00023082"/>
    </source>
</evidence>
<dbReference type="Proteomes" id="UP000467193">
    <property type="component" value="Chromosome"/>
</dbReference>
<evidence type="ECO:0000259" key="7">
    <source>
        <dbReference type="Pfam" id="PF04542"/>
    </source>
</evidence>
<evidence type="ECO:0000313" key="10">
    <source>
        <dbReference type="Proteomes" id="UP000467193"/>
    </source>
</evidence>
<comment type="subunit">
    <text evidence="2">Interacts transiently with the RNA polymerase catalytic core formed by RpoA, RpoB, RpoC and RpoZ (2 alpha, 1 beta, 1 beta' and 1 omega subunit) to form the RNA polymerase holoenzyme that can initiate transcription.</text>
</comment>
<dbReference type="PANTHER" id="PTHR30173:SF36">
    <property type="entry name" value="ECF RNA POLYMERASE SIGMA FACTOR SIGJ"/>
    <property type="match status" value="1"/>
</dbReference>
<evidence type="ECO:0000256" key="5">
    <source>
        <dbReference type="ARBA" id="ARBA00023125"/>
    </source>
</evidence>
<protein>
    <submittedName>
        <fullName evidence="9">RNA polymerase sigma24 factor</fullName>
    </submittedName>
</protein>